<dbReference type="Gene3D" id="2.60.120.10">
    <property type="entry name" value="Jelly Rolls"/>
    <property type="match status" value="1"/>
</dbReference>
<dbReference type="GO" id="GO:0008830">
    <property type="term" value="F:dTDP-4-dehydrorhamnose 3,5-epimerase activity"/>
    <property type="evidence" value="ECO:0007669"/>
    <property type="project" value="InterPro"/>
</dbReference>
<dbReference type="GO" id="GO:0000271">
    <property type="term" value="P:polysaccharide biosynthetic process"/>
    <property type="evidence" value="ECO:0007669"/>
    <property type="project" value="TreeGrafter"/>
</dbReference>
<protein>
    <recommendedName>
        <fullName evidence="2">dTDP-4-dehydrorhamnose 3,5-epimerase</fullName>
    </recommendedName>
</protein>
<dbReference type="PANTHER" id="PTHR21047:SF2">
    <property type="entry name" value="THYMIDINE DIPHOSPHO-4-KETO-RHAMNOSE 3,5-EPIMERASE"/>
    <property type="match status" value="1"/>
</dbReference>
<proteinExistence type="predicted"/>
<evidence type="ECO:0008006" key="2">
    <source>
        <dbReference type="Google" id="ProtNLM"/>
    </source>
</evidence>
<comment type="caution">
    <text evidence="1">The sequence shown here is derived from an EMBL/GenBank/DDBJ whole genome shotgun (WGS) entry which is preliminary data.</text>
</comment>
<sequence>KMLYVPEGFAHGFQTLENNIEINYYTTEFYSPQDAGIVRYDDSKICIEWPLEITDISDKDKNKSFLTDNFKGIEVK</sequence>
<dbReference type="GO" id="GO:0005829">
    <property type="term" value="C:cytosol"/>
    <property type="evidence" value="ECO:0007669"/>
    <property type="project" value="TreeGrafter"/>
</dbReference>
<gene>
    <name evidence="1" type="ORF">S12H4_34324</name>
</gene>
<dbReference type="SUPFAM" id="SSF51182">
    <property type="entry name" value="RmlC-like cupins"/>
    <property type="match status" value="1"/>
</dbReference>
<dbReference type="InterPro" id="IPR014710">
    <property type="entry name" value="RmlC-like_jellyroll"/>
</dbReference>
<accession>X1UCM2</accession>
<organism evidence="1">
    <name type="scientific">marine sediment metagenome</name>
    <dbReference type="NCBI Taxonomy" id="412755"/>
    <lineage>
        <taxon>unclassified sequences</taxon>
        <taxon>metagenomes</taxon>
        <taxon>ecological metagenomes</taxon>
    </lineage>
</organism>
<reference evidence="1" key="1">
    <citation type="journal article" date="2014" name="Front. Microbiol.">
        <title>High frequency of phylogenetically diverse reductive dehalogenase-homologous genes in deep subseafloor sedimentary metagenomes.</title>
        <authorList>
            <person name="Kawai M."/>
            <person name="Futagami T."/>
            <person name="Toyoda A."/>
            <person name="Takaki Y."/>
            <person name="Nishi S."/>
            <person name="Hori S."/>
            <person name="Arai W."/>
            <person name="Tsubouchi T."/>
            <person name="Morono Y."/>
            <person name="Uchiyama I."/>
            <person name="Ito T."/>
            <person name="Fujiyama A."/>
            <person name="Inagaki F."/>
            <person name="Takami H."/>
        </authorList>
    </citation>
    <scope>NUCLEOTIDE SEQUENCE</scope>
    <source>
        <strain evidence="1">Expedition CK06-06</strain>
    </source>
</reference>
<dbReference type="AlphaFoldDB" id="X1UCM2"/>
<dbReference type="PANTHER" id="PTHR21047">
    <property type="entry name" value="DTDP-6-DEOXY-D-GLUCOSE-3,5 EPIMERASE"/>
    <property type="match status" value="1"/>
</dbReference>
<dbReference type="InterPro" id="IPR011051">
    <property type="entry name" value="RmlC_Cupin_sf"/>
</dbReference>
<name>X1UCM2_9ZZZZ</name>
<dbReference type="InterPro" id="IPR000888">
    <property type="entry name" value="RmlC-like"/>
</dbReference>
<dbReference type="GO" id="GO:0019305">
    <property type="term" value="P:dTDP-rhamnose biosynthetic process"/>
    <property type="evidence" value="ECO:0007669"/>
    <property type="project" value="TreeGrafter"/>
</dbReference>
<evidence type="ECO:0000313" key="1">
    <source>
        <dbReference type="EMBL" id="GAI90079.1"/>
    </source>
</evidence>
<dbReference type="EMBL" id="BARW01020300">
    <property type="protein sequence ID" value="GAI90079.1"/>
    <property type="molecule type" value="Genomic_DNA"/>
</dbReference>
<dbReference type="Pfam" id="PF00908">
    <property type="entry name" value="dTDP_sugar_isom"/>
    <property type="match status" value="1"/>
</dbReference>
<feature type="non-terminal residue" evidence="1">
    <location>
        <position position="1"/>
    </location>
</feature>